<dbReference type="PRINTS" id="PR00502">
    <property type="entry name" value="NUDIXFAMILY"/>
</dbReference>
<dbReference type="GO" id="GO:0046872">
    <property type="term" value="F:metal ion binding"/>
    <property type="evidence" value="ECO:0007669"/>
    <property type="project" value="UniProtKB-KW"/>
</dbReference>
<dbReference type="InterPro" id="IPR015797">
    <property type="entry name" value="NUDIX_hydrolase-like_dom_sf"/>
</dbReference>
<reference evidence="17" key="1">
    <citation type="journal article" date="2021" name="PeerJ">
        <title>Extensive microbial diversity within the chicken gut microbiome revealed by metagenomics and culture.</title>
        <authorList>
            <person name="Gilroy R."/>
            <person name="Ravi A."/>
            <person name="Getino M."/>
            <person name="Pursley I."/>
            <person name="Horton D.L."/>
            <person name="Alikhan N.F."/>
            <person name="Baker D."/>
            <person name="Gharbi K."/>
            <person name="Hall N."/>
            <person name="Watson M."/>
            <person name="Adriaenssens E.M."/>
            <person name="Foster-Nyarko E."/>
            <person name="Jarju S."/>
            <person name="Secka A."/>
            <person name="Antonio M."/>
            <person name="Oren A."/>
            <person name="Chaudhuri R.R."/>
            <person name="La Ragione R."/>
            <person name="Hildebrand F."/>
            <person name="Pallen M.J."/>
        </authorList>
    </citation>
    <scope>NUCLEOTIDE SEQUENCE</scope>
    <source>
        <strain evidence="17">5032</strain>
    </source>
</reference>
<dbReference type="AlphaFoldDB" id="A0A9D2HK20"/>
<dbReference type="GO" id="GO:0006284">
    <property type="term" value="P:base-excision repair"/>
    <property type="evidence" value="ECO:0007669"/>
    <property type="project" value="InterPro"/>
</dbReference>
<keyword evidence="10" id="KW-0378">Hydrolase</keyword>
<evidence type="ECO:0000313" key="17">
    <source>
        <dbReference type="EMBL" id="HJA78396.1"/>
    </source>
</evidence>
<comment type="cofactor">
    <cofactor evidence="2">
        <name>[4Fe-4S] cluster</name>
        <dbReference type="ChEBI" id="CHEBI:49883"/>
    </cofactor>
</comment>
<keyword evidence="13" id="KW-0234">DNA repair</keyword>
<dbReference type="PANTHER" id="PTHR42944">
    <property type="entry name" value="ADENINE DNA GLYCOSYLASE"/>
    <property type="match status" value="1"/>
</dbReference>
<feature type="domain" description="Nudix hydrolase" evidence="16">
    <location>
        <begin position="246"/>
        <end position="388"/>
    </location>
</feature>
<comment type="similarity">
    <text evidence="4">Belongs to the Nth/MutY family.</text>
</comment>
<accession>A0A9D2HK20</accession>
<dbReference type="Pfam" id="PF10576">
    <property type="entry name" value="EndIII_4Fe-2S"/>
    <property type="match status" value="1"/>
</dbReference>
<dbReference type="CDD" id="cd00056">
    <property type="entry name" value="ENDO3c"/>
    <property type="match status" value="1"/>
</dbReference>
<evidence type="ECO:0000256" key="14">
    <source>
        <dbReference type="ARBA" id="ARBA00023295"/>
    </source>
</evidence>
<dbReference type="NCBIfam" id="TIGR01084">
    <property type="entry name" value="mutY"/>
    <property type="match status" value="1"/>
</dbReference>
<keyword evidence="14" id="KW-0326">Glycosidase</keyword>
<dbReference type="InterPro" id="IPR011257">
    <property type="entry name" value="DNA_glycosylase"/>
</dbReference>
<organism evidence="17 18">
    <name type="scientific">Candidatus Desulfovibrio intestinavium</name>
    <dbReference type="NCBI Taxonomy" id="2838534"/>
    <lineage>
        <taxon>Bacteria</taxon>
        <taxon>Pseudomonadati</taxon>
        <taxon>Thermodesulfobacteriota</taxon>
        <taxon>Desulfovibrionia</taxon>
        <taxon>Desulfovibrionales</taxon>
        <taxon>Desulfovibrionaceae</taxon>
        <taxon>Desulfovibrio</taxon>
    </lineage>
</organism>
<keyword evidence="11" id="KW-0408">Iron</keyword>
<dbReference type="Pfam" id="PF14815">
    <property type="entry name" value="NUDIX_4"/>
    <property type="match status" value="1"/>
</dbReference>
<evidence type="ECO:0000256" key="13">
    <source>
        <dbReference type="ARBA" id="ARBA00023204"/>
    </source>
</evidence>
<dbReference type="GO" id="GO:0034039">
    <property type="term" value="F:8-oxo-7,8-dihydroguanine DNA N-glycosylase activity"/>
    <property type="evidence" value="ECO:0007669"/>
    <property type="project" value="TreeGrafter"/>
</dbReference>
<evidence type="ECO:0000313" key="18">
    <source>
        <dbReference type="Proteomes" id="UP000823821"/>
    </source>
</evidence>
<dbReference type="InterPro" id="IPR000086">
    <property type="entry name" value="NUDIX_hydrolase_dom"/>
</dbReference>
<reference evidence="17" key="2">
    <citation type="submission" date="2021-04" db="EMBL/GenBank/DDBJ databases">
        <authorList>
            <person name="Gilroy R."/>
        </authorList>
    </citation>
    <scope>NUCLEOTIDE SEQUENCE</scope>
    <source>
        <strain evidence="17">5032</strain>
    </source>
</reference>
<dbReference type="Proteomes" id="UP000823821">
    <property type="component" value="Unassembled WGS sequence"/>
</dbReference>
<dbReference type="EMBL" id="DWZD01000016">
    <property type="protein sequence ID" value="HJA78396.1"/>
    <property type="molecule type" value="Genomic_DNA"/>
</dbReference>
<dbReference type="SUPFAM" id="SSF48150">
    <property type="entry name" value="DNA-glycosylase"/>
    <property type="match status" value="1"/>
</dbReference>
<evidence type="ECO:0000256" key="15">
    <source>
        <dbReference type="SAM" id="MobiDB-lite"/>
    </source>
</evidence>
<dbReference type="Gene3D" id="1.10.1670.10">
    <property type="entry name" value="Helix-hairpin-Helix base-excision DNA repair enzymes (C-terminal)"/>
    <property type="match status" value="1"/>
</dbReference>
<dbReference type="Gene3D" id="1.10.340.30">
    <property type="entry name" value="Hypothetical protein, domain 2"/>
    <property type="match status" value="1"/>
</dbReference>
<keyword evidence="9" id="KW-0227">DNA damage</keyword>
<dbReference type="FunFam" id="1.10.340.30:FF:000002">
    <property type="entry name" value="Adenine DNA glycosylase"/>
    <property type="match status" value="1"/>
</dbReference>
<dbReference type="GO" id="GO:0000701">
    <property type="term" value="F:purine-specific mismatch base pair DNA N-glycosylase activity"/>
    <property type="evidence" value="ECO:0007669"/>
    <property type="project" value="UniProtKB-EC"/>
</dbReference>
<dbReference type="PANTHER" id="PTHR42944:SF1">
    <property type="entry name" value="ADENINE DNA GLYCOSYLASE"/>
    <property type="match status" value="1"/>
</dbReference>
<dbReference type="SMART" id="SM00525">
    <property type="entry name" value="FES"/>
    <property type="match status" value="1"/>
</dbReference>
<comment type="caution">
    <text evidence="17">The sequence shown here is derived from an EMBL/GenBank/DDBJ whole genome shotgun (WGS) entry which is preliminary data.</text>
</comment>
<feature type="region of interest" description="Disordered" evidence="15">
    <location>
        <begin position="1"/>
        <end position="24"/>
    </location>
</feature>
<dbReference type="InterPro" id="IPR020476">
    <property type="entry name" value="Nudix_hydrolase"/>
</dbReference>
<evidence type="ECO:0000256" key="6">
    <source>
        <dbReference type="ARBA" id="ARBA00022023"/>
    </source>
</evidence>
<dbReference type="InterPro" id="IPR044298">
    <property type="entry name" value="MIG/MutY"/>
</dbReference>
<dbReference type="Gene3D" id="3.90.79.10">
    <property type="entry name" value="Nucleoside Triphosphate Pyrophosphohydrolase"/>
    <property type="match status" value="1"/>
</dbReference>
<keyword evidence="7" id="KW-0004">4Fe-4S</keyword>
<name>A0A9D2HK20_9BACT</name>
<evidence type="ECO:0000256" key="3">
    <source>
        <dbReference type="ARBA" id="ARBA00002933"/>
    </source>
</evidence>
<evidence type="ECO:0000259" key="16">
    <source>
        <dbReference type="PROSITE" id="PS51462"/>
    </source>
</evidence>
<dbReference type="GO" id="GO:0006298">
    <property type="term" value="P:mismatch repair"/>
    <property type="evidence" value="ECO:0007669"/>
    <property type="project" value="TreeGrafter"/>
</dbReference>
<evidence type="ECO:0000256" key="5">
    <source>
        <dbReference type="ARBA" id="ARBA00012045"/>
    </source>
</evidence>
<keyword evidence="12" id="KW-0411">Iron-sulfur</keyword>
<dbReference type="InterPro" id="IPR029119">
    <property type="entry name" value="MutY_C"/>
</dbReference>
<dbReference type="GO" id="GO:0051539">
    <property type="term" value="F:4 iron, 4 sulfur cluster binding"/>
    <property type="evidence" value="ECO:0007669"/>
    <property type="project" value="UniProtKB-KW"/>
</dbReference>
<gene>
    <name evidence="17" type="primary">mutY</name>
    <name evidence="17" type="ORF">H9784_02320</name>
</gene>
<keyword evidence="8" id="KW-0479">Metal-binding</keyword>
<dbReference type="SUPFAM" id="SSF55811">
    <property type="entry name" value="Nudix"/>
    <property type="match status" value="1"/>
</dbReference>
<evidence type="ECO:0000256" key="2">
    <source>
        <dbReference type="ARBA" id="ARBA00001966"/>
    </source>
</evidence>
<dbReference type="GO" id="GO:0035485">
    <property type="term" value="F:adenine/guanine mispair binding"/>
    <property type="evidence" value="ECO:0007669"/>
    <property type="project" value="TreeGrafter"/>
</dbReference>
<protein>
    <recommendedName>
        <fullName evidence="6">Adenine DNA glycosylase</fullName>
        <ecNumber evidence="5">3.2.2.31</ecNumber>
    </recommendedName>
</protein>
<evidence type="ECO:0000256" key="4">
    <source>
        <dbReference type="ARBA" id="ARBA00008343"/>
    </source>
</evidence>
<comment type="catalytic activity">
    <reaction evidence="1">
        <text>Hydrolyzes free adenine bases from 7,8-dihydro-8-oxoguanine:adenine mismatched double-stranded DNA, leaving an apurinic site.</text>
        <dbReference type="EC" id="3.2.2.31"/>
    </reaction>
</comment>
<comment type="function">
    <text evidence="3">Adenine glycosylase active on G-A mispairs. MutY also corrects error-prone DNA synthesis past GO lesions which are due to the oxidatively damaged form of guanine: 7,8-dihydro-8-oxoguanine (8-oxo-dGTP).</text>
</comment>
<dbReference type="InterPro" id="IPR003651">
    <property type="entry name" value="Endonuclease3_FeS-loop_motif"/>
</dbReference>
<evidence type="ECO:0000256" key="7">
    <source>
        <dbReference type="ARBA" id="ARBA00022485"/>
    </source>
</evidence>
<sequence length="398" mass="43665">MNKKSRQSLPPVTGDVPPPGHLDPRAHLPRMQAALLDWFAAHGRDLPWRRRYLPYEVWVSEIMLQQTQMERGVAYFRRWMERFPDLEALAAASEEDVLHAWEGLGYYSRARNLLAAARRIRDEHGGIFPGDPGAIAALPGIGPYTTAAIASIAFGLPVACVDANVARVLARVFDVDEPVKEKGAAARIAALAAEILTPGRAREHNQAMMELGALICGRKPRCGACPLADFCLSRHLGIVHERPVPGRRADVVALNVVTGVLRHAGHVFVQKRCDRGAWGGLWEFPGGRVEPGEEPARAVVREHAEETGFAVRITDDYGIIRHGYTTYRVTLHCFGVELAAWDGPRDAGGLPVPPVLTAASACRWVRPHELQTLAMPAAHRKLADRIFAPVLDEPGRPA</sequence>
<evidence type="ECO:0000256" key="12">
    <source>
        <dbReference type="ARBA" id="ARBA00023014"/>
    </source>
</evidence>
<evidence type="ECO:0000256" key="10">
    <source>
        <dbReference type="ARBA" id="ARBA00022801"/>
    </source>
</evidence>
<evidence type="ECO:0000256" key="1">
    <source>
        <dbReference type="ARBA" id="ARBA00000843"/>
    </source>
</evidence>
<evidence type="ECO:0000256" key="11">
    <source>
        <dbReference type="ARBA" id="ARBA00023004"/>
    </source>
</evidence>
<dbReference type="InterPro" id="IPR005760">
    <property type="entry name" value="A/G_AdeGlyc_MutY"/>
</dbReference>
<dbReference type="PROSITE" id="PS51462">
    <property type="entry name" value="NUDIX"/>
    <property type="match status" value="1"/>
</dbReference>
<dbReference type="SMART" id="SM00478">
    <property type="entry name" value="ENDO3c"/>
    <property type="match status" value="1"/>
</dbReference>
<evidence type="ECO:0000256" key="9">
    <source>
        <dbReference type="ARBA" id="ARBA00022763"/>
    </source>
</evidence>
<dbReference type="EC" id="3.2.2.31" evidence="5"/>
<proteinExistence type="inferred from homology"/>
<dbReference type="InterPro" id="IPR023170">
    <property type="entry name" value="HhH_base_excis_C"/>
</dbReference>
<dbReference type="InterPro" id="IPR003265">
    <property type="entry name" value="HhH-GPD_domain"/>
</dbReference>
<evidence type="ECO:0000256" key="8">
    <source>
        <dbReference type="ARBA" id="ARBA00022723"/>
    </source>
</evidence>
<dbReference type="GO" id="GO:0032357">
    <property type="term" value="F:oxidized purine DNA binding"/>
    <property type="evidence" value="ECO:0007669"/>
    <property type="project" value="TreeGrafter"/>
</dbReference>
<dbReference type="Pfam" id="PF00730">
    <property type="entry name" value="HhH-GPD"/>
    <property type="match status" value="1"/>
</dbReference>